<dbReference type="Gene3D" id="3.40.50.150">
    <property type="entry name" value="Vaccinia Virus protein VP39"/>
    <property type="match status" value="1"/>
</dbReference>
<evidence type="ECO:0000256" key="3">
    <source>
        <dbReference type="ARBA" id="ARBA00022679"/>
    </source>
</evidence>
<dbReference type="GO" id="GO:0032259">
    <property type="term" value="P:methylation"/>
    <property type="evidence" value="ECO:0007669"/>
    <property type="project" value="UniProtKB-KW"/>
</dbReference>
<dbReference type="AlphaFoldDB" id="A0A1B0RL31"/>
<feature type="non-terminal residue" evidence="5">
    <location>
        <position position="1"/>
    </location>
</feature>
<dbReference type="InterPro" id="IPR029063">
    <property type="entry name" value="SAM-dependent_MTases_sf"/>
</dbReference>
<protein>
    <submittedName>
        <fullName evidence="5">Methyltransferase-like protein 13</fullName>
    </submittedName>
</protein>
<dbReference type="PANTHER" id="PTHR12176:SF78">
    <property type="entry name" value="EEF1A LYSINE AND N-TERMINAL METHYLTRANSFERASE"/>
    <property type="match status" value="1"/>
</dbReference>
<keyword evidence="2 5" id="KW-0489">Methyltransferase</keyword>
<organism evidence="5">
    <name type="scientific">Procambarus clarkii</name>
    <name type="common">Red swamp crayfish</name>
    <dbReference type="NCBI Taxonomy" id="6728"/>
    <lineage>
        <taxon>Eukaryota</taxon>
        <taxon>Metazoa</taxon>
        <taxon>Ecdysozoa</taxon>
        <taxon>Arthropoda</taxon>
        <taxon>Crustacea</taxon>
        <taxon>Multicrustacea</taxon>
        <taxon>Malacostraca</taxon>
        <taxon>Eumalacostraca</taxon>
        <taxon>Eucarida</taxon>
        <taxon>Decapoda</taxon>
        <taxon>Pleocyemata</taxon>
        <taxon>Astacidea</taxon>
        <taxon>Astacoidea</taxon>
        <taxon>Cambaridae</taxon>
        <taxon>Procambarus</taxon>
    </lineage>
</organism>
<accession>A0A1B0RL31</accession>
<evidence type="ECO:0000256" key="1">
    <source>
        <dbReference type="ARBA" id="ARBA00008361"/>
    </source>
</evidence>
<name>A0A1B0RL31_PROCL</name>
<dbReference type="PANTHER" id="PTHR12176">
    <property type="entry name" value="SAM-DEPENDENT METHYLTRANSFERASE SUPERFAMILY PROTEIN"/>
    <property type="match status" value="1"/>
</dbReference>
<dbReference type="EMBL" id="KM624019">
    <property type="protein sequence ID" value="AKN79747.1"/>
    <property type="molecule type" value="mRNA"/>
</dbReference>
<evidence type="ECO:0000313" key="5">
    <source>
        <dbReference type="EMBL" id="AKN79747.1"/>
    </source>
</evidence>
<keyword evidence="4" id="KW-0511">Multifunctional enzyme</keyword>
<comment type="similarity">
    <text evidence="1">Belongs to the methyltransferase superfamily.</text>
</comment>
<feature type="non-terminal residue" evidence="5">
    <location>
        <position position="272"/>
    </location>
</feature>
<dbReference type="InterPro" id="IPR051419">
    <property type="entry name" value="Lys/N-term_MeTrsfase_sf"/>
</dbReference>
<proteinExistence type="evidence at transcript level"/>
<reference evidence="5" key="1">
    <citation type="submission" date="2014-09" db="EMBL/GenBank/DDBJ databases">
        <title>Characterization of methyltransferase-like protein from Procambarus clarkii.</title>
        <authorList>
            <person name="Zhu B."/>
            <person name="Wang D."/>
            <person name="Yu Y."/>
            <person name="Peng T."/>
        </authorList>
    </citation>
    <scope>NUCLEOTIDE SEQUENCE</scope>
</reference>
<keyword evidence="3 5" id="KW-0808">Transferase</keyword>
<evidence type="ECO:0000256" key="2">
    <source>
        <dbReference type="ARBA" id="ARBA00022603"/>
    </source>
</evidence>
<sequence>SFQNEEFTCVLDKATLDALMTDGSSEVVSLVNKYFDEMSRVLRVGGRYVCVTLLQAHILEHVLNWFPKNGWIMRICRCEDAEKSQAESGNFSFPVFVLVCTKFRHVDNFKQVIEVELGGEGVHRVESTQEVVRNIQQLQQFSLLRHTLHSQHIAGEDTSVELCDPKTGGVRYVLHIVDSLKKSNSLKFAVFIVPHGREHEWMFGSQRGREKLAESAGARRLVVVHLMRGQTYHSLQGIQEELSARVMELAPSALPSNTKIPFLSVGEDLGSR</sequence>
<evidence type="ECO:0000256" key="4">
    <source>
        <dbReference type="ARBA" id="ARBA00023268"/>
    </source>
</evidence>
<dbReference type="GO" id="GO:0008168">
    <property type="term" value="F:methyltransferase activity"/>
    <property type="evidence" value="ECO:0007669"/>
    <property type="project" value="UniProtKB-KW"/>
</dbReference>
<dbReference type="SUPFAM" id="SSF53335">
    <property type="entry name" value="S-adenosyl-L-methionine-dependent methyltransferases"/>
    <property type="match status" value="1"/>
</dbReference>
<dbReference type="OrthoDB" id="411785at2759"/>